<organism evidence="2 3">
    <name type="scientific">Persicirhabdus sediminis</name>
    <dbReference type="NCBI Taxonomy" id="454144"/>
    <lineage>
        <taxon>Bacteria</taxon>
        <taxon>Pseudomonadati</taxon>
        <taxon>Verrucomicrobiota</taxon>
        <taxon>Verrucomicrobiia</taxon>
        <taxon>Verrucomicrobiales</taxon>
        <taxon>Verrucomicrobiaceae</taxon>
        <taxon>Persicirhabdus</taxon>
    </lineage>
</organism>
<evidence type="ECO:0000313" key="2">
    <source>
        <dbReference type="EMBL" id="MBK1790296.1"/>
    </source>
</evidence>
<dbReference type="AlphaFoldDB" id="A0A8J7MC50"/>
<sequence length="416" mass="44397">MTTKRKLPSLVYITVIAPICGVAVAGEKHAMVMPAATAPASSWRLSAGPMMRQVQGADFKVGSAASSSVFPTPYGQGYYNLPSSVGDDAAYANRQYDDGYVNTDAGTVNDGNTSYWGYDSAGQYNASNNTLTMSVSAAGQLAGSARDISQSTLQTGAVGVSGSDENEFGFRIELDRLTDHGNGWSTGPVIGFSIFKGSSSINGVSAFSGNIHVEDYGVGVTDTYQLDPSLVGSLDPNDVHQNDGSVTGPLIPNQPSNRVPDPNQPFDRELDRDEDVVSYDVSLYSPVDLELEFYVITLDLGYRAERTWGDWFVNGSAGGALNIVPWDASHSERALQSFDNGAISSYSSASFDNDDLEFLFGLYAQAGLGYSFTDTISLSGFARYDWSQSFDGDVGPSSFDQDISGWSVGLLLAKEF</sequence>
<gene>
    <name evidence="2" type="ORF">JIN82_03890</name>
</gene>
<evidence type="ECO:0000313" key="3">
    <source>
        <dbReference type="Proteomes" id="UP000624703"/>
    </source>
</evidence>
<accession>A0A8J7MC50</accession>
<dbReference type="RefSeq" id="WP_200310332.1">
    <property type="nucleotide sequence ID" value="NZ_JAENIM010000021.1"/>
</dbReference>
<proteinExistence type="predicted"/>
<comment type="caution">
    <text evidence="2">The sequence shown here is derived from an EMBL/GenBank/DDBJ whole genome shotgun (WGS) entry which is preliminary data.</text>
</comment>
<dbReference type="EMBL" id="JAENIM010000021">
    <property type="protein sequence ID" value="MBK1790296.1"/>
    <property type="molecule type" value="Genomic_DNA"/>
</dbReference>
<feature type="region of interest" description="Disordered" evidence="1">
    <location>
        <begin position="237"/>
        <end position="269"/>
    </location>
</feature>
<evidence type="ECO:0000256" key="1">
    <source>
        <dbReference type="SAM" id="MobiDB-lite"/>
    </source>
</evidence>
<protein>
    <submittedName>
        <fullName evidence="2">Uncharacterized protein</fullName>
    </submittedName>
</protein>
<reference evidence="2" key="1">
    <citation type="submission" date="2021-01" db="EMBL/GenBank/DDBJ databases">
        <title>Modified the classification status of verrucomicrobia.</title>
        <authorList>
            <person name="Feng X."/>
        </authorList>
    </citation>
    <scope>NUCLEOTIDE SEQUENCE</scope>
    <source>
        <strain evidence="2">_KCTC 22039</strain>
    </source>
</reference>
<name>A0A8J7MC50_9BACT</name>
<dbReference type="Proteomes" id="UP000624703">
    <property type="component" value="Unassembled WGS sequence"/>
</dbReference>
<keyword evidence="3" id="KW-1185">Reference proteome</keyword>